<evidence type="ECO:0000313" key="5">
    <source>
        <dbReference type="EnsemblPlants" id="KEH18625"/>
    </source>
</evidence>
<evidence type="ECO:0000313" key="4">
    <source>
        <dbReference type="EMBL" id="KEH18625.1"/>
    </source>
</evidence>
<gene>
    <name evidence="4" type="ordered locus">MTR_8g027420</name>
</gene>
<dbReference type="Gene3D" id="3.30.497.10">
    <property type="entry name" value="Antithrombin, subunit I, domain 2"/>
    <property type="match status" value="1"/>
</dbReference>
<evidence type="ECO:0000256" key="2">
    <source>
        <dbReference type="RuleBase" id="RU000411"/>
    </source>
</evidence>
<dbReference type="AlphaFoldDB" id="A0A072TYJ8"/>
<protein>
    <submittedName>
        <fullName evidence="4">Serpin-ZX-like protein</fullName>
    </submittedName>
</protein>
<dbReference type="PANTHER" id="PTHR11461:SF211">
    <property type="entry name" value="GH10112P-RELATED"/>
    <property type="match status" value="1"/>
</dbReference>
<dbReference type="EnsemblPlants" id="KEH18625">
    <property type="protein sequence ID" value="KEH18625"/>
    <property type="gene ID" value="MTR_8g027420"/>
</dbReference>
<organism evidence="4 6">
    <name type="scientific">Medicago truncatula</name>
    <name type="common">Barrel medic</name>
    <name type="synonym">Medicago tribuloides</name>
    <dbReference type="NCBI Taxonomy" id="3880"/>
    <lineage>
        <taxon>Eukaryota</taxon>
        <taxon>Viridiplantae</taxon>
        <taxon>Streptophyta</taxon>
        <taxon>Embryophyta</taxon>
        <taxon>Tracheophyta</taxon>
        <taxon>Spermatophyta</taxon>
        <taxon>Magnoliopsida</taxon>
        <taxon>eudicotyledons</taxon>
        <taxon>Gunneridae</taxon>
        <taxon>Pentapetalae</taxon>
        <taxon>rosids</taxon>
        <taxon>fabids</taxon>
        <taxon>Fabales</taxon>
        <taxon>Fabaceae</taxon>
        <taxon>Papilionoideae</taxon>
        <taxon>50 kb inversion clade</taxon>
        <taxon>NPAAA clade</taxon>
        <taxon>Hologalegina</taxon>
        <taxon>IRL clade</taxon>
        <taxon>Trifolieae</taxon>
        <taxon>Medicago</taxon>
    </lineage>
</organism>
<accession>A0A072TYJ8</accession>
<dbReference type="Gene3D" id="2.30.39.10">
    <property type="entry name" value="Alpha-1-antitrypsin, domain 1"/>
    <property type="match status" value="1"/>
</dbReference>
<reference evidence="4 6" key="1">
    <citation type="journal article" date="2011" name="Nature">
        <title>The Medicago genome provides insight into the evolution of rhizobial symbioses.</title>
        <authorList>
            <person name="Young N.D."/>
            <person name="Debelle F."/>
            <person name="Oldroyd G.E."/>
            <person name="Geurts R."/>
            <person name="Cannon S.B."/>
            <person name="Udvardi M.K."/>
            <person name="Benedito V.A."/>
            <person name="Mayer K.F."/>
            <person name="Gouzy J."/>
            <person name="Schoof H."/>
            <person name="Van de Peer Y."/>
            <person name="Proost S."/>
            <person name="Cook D.R."/>
            <person name="Meyers B.C."/>
            <person name="Spannagl M."/>
            <person name="Cheung F."/>
            <person name="De Mita S."/>
            <person name="Krishnakumar V."/>
            <person name="Gundlach H."/>
            <person name="Zhou S."/>
            <person name="Mudge J."/>
            <person name="Bharti A.K."/>
            <person name="Murray J.D."/>
            <person name="Naoumkina M.A."/>
            <person name="Rosen B."/>
            <person name="Silverstein K.A."/>
            <person name="Tang H."/>
            <person name="Rombauts S."/>
            <person name="Zhao P.X."/>
            <person name="Zhou P."/>
            <person name="Barbe V."/>
            <person name="Bardou P."/>
            <person name="Bechner M."/>
            <person name="Bellec A."/>
            <person name="Berger A."/>
            <person name="Berges H."/>
            <person name="Bidwell S."/>
            <person name="Bisseling T."/>
            <person name="Choisne N."/>
            <person name="Couloux A."/>
            <person name="Denny R."/>
            <person name="Deshpande S."/>
            <person name="Dai X."/>
            <person name="Doyle J.J."/>
            <person name="Dudez A.M."/>
            <person name="Farmer A.D."/>
            <person name="Fouteau S."/>
            <person name="Franken C."/>
            <person name="Gibelin C."/>
            <person name="Gish J."/>
            <person name="Goldstein S."/>
            <person name="Gonzalez A.J."/>
            <person name="Green P.J."/>
            <person name="Hallab A."/>
            <person name="Hartog M."/>
            <person name="Hua A."/>
            <person name="Humphray S.J."/>
            <person name="Jeong D.H."/>
            <person name="Jing Y."/>
            <person name="Jocker A."/>
            <person name="Kenton S.M."/>
            <person name="Kim D.J."/>
            <person name="Klee K."/>
            <person name="Lai H."/>
            <person name="Lang C."/>
            <person name="Lin S."/>
            <person name="Macmil S.L."/>
            <person name="Magdelenat G."/>
            <person name="Matthews L."/>
            <person name="McCorrison J."/>
            <person name="Monaghan E.L."/>
            <person name="Mun J.H."/>
            <person name="Najar F.Z."/>
            <person name="Nicholson C."/>
            <person name="Noirot C."/>
            <person name="O'Bleness M."/>
            <person name="Paule C.R."/>
            <person name="Poulain J."/>
            <person name="Prion F."/>
            <person name="Qin B."/>
            <person name="Qu C."/>
            <person name="Retzel E.F."/>
            <person name="Riddle C."/>
            <person name="Sallet E."/>
            <person name="Samain S."/>
            <person name="Samson N."/>
            <person name="Sanders I."/>
            <person name="Saurat O."/>
            <person name="Scarpelli C."/>
            <person name="Schiex T."/>
            <person name="Segurens B."/>
            <person name="Severin A.J."/>
            <person name="Sherrier D.J."/>
            <person name="Shi R."/>
            <person name="Sims S."/>
            <person name="Singer S.R."/>
            <person name="Sinharoy S."/>
            <person name="Sterck L."/>
            <person name="Viollet A."/>
            <person name="Wang B.B."/>
            <person name="Wang K."/>
            <person name="Wang M."/>
            <person name="Wang X."/>
            <person name="Warfsmann J."/>
            <person name="Weissenbach J."/>
            <person name="White D.D."/>
            <person name="White J.D."/>
            <person name="Wiley G.B."/>
            <person name="Wincker P."/>
            <person name="Xing Y."/>
            <person name="Yang L."/>
            <person name="Yao Z."/>
            <person name="Ying F."/>
            <person name="Zhai J."/>
            <person name="Zhou L."/>
            <person name="Zuber A."/>
            <person name="Denarie J."/>
            <person name="Dixon R.A."/>
            <person name="May G.D."/>
            <person name="Schwartz D.C."/>
            <person name="Rogers J."/>
            <person name="Quetier F."/>
            <person name="Town C.D."/>
            <person name="Roe B.A."/>
        </authorList>
    </citation>
    <scope>NUCLEOTIDE SEQUENCE [LARGE SCALE GENOMIC DNA]</scope>
    <source>
        <strain evidence="4">A17</strain>
        <strain evidence="5 6">cv. Jemalong A17</strain>
    </source>
</reference>
<dbReference type="SMART" id="SM00093">
    <property type="entry name" value="SERPIN"/>
    <property type="match status" value="1"/>
</dbReference>
<dbReference type="EMBL" id="CM001224">
    <property type="protein sequence ID" value="KEH18625.1"/>
    <property type="molecule type" value="Genomic_DNA"/>
</dbReference>
<dbReference type="MEROPS" id="I04.087"/>
<proteinExistence type="inferred from homology"/>
<dbReference type="InterPro" id="IPR042178">
    <property type="entry name" value="Serpin_sf_1"/>
</dbReference>
<keyword evidence="6" id="KW-1185">Reference proteome</keyword>
<feature type="domain" description="Serpin" evidence="3">
    <location>
        <begin position="16"/>
        <end position="372"/>
    </location>
</feature>
<dbReference type="PANTHER" id="PTHR11461">
    <property type="entry name" value="SERINE PROTEASE INHIBITOR, SERPIN"/>
    <property type="match status" value="1"/>
</dbReference>
<dbReference type="CDD" id="cd02043">
    <property type="entry name" value="serpinP_plants"/>
    <property type="match status" value="1"/>
</dbReference>
<dbReference type="PROSITE" id="PS00284">
    <property type="entry name" value="SERPIN"/>
    <property type="match status" value="1"/>
</dbReference>
<evidence type="ECO:0000256" key="1">
    <source>
        <dbReference type="ARBA" id="ARBA00009500"/>
    </source>
</evidence>
<dbReference type="Pfam" id="PF00079">
    <property type="entry name" value="Serpin"/>
    <property type="match status" value="1"/>
</dbReference>
<dbReference type="SUPFAM" id="SSF56574">
    <property type="entry name" value="Serpins"/>
    <property type="match status" value="1"/>
</dbReference>
<dbReference type="InterPro" id="IPR042185">
    <property type="entry name" value="Serpin_sf_2"/>
</dbReference>
<sequence>MAHLDESSTNQAKFSLTIAKHLFSKESDKNVVFSPLSLQVVLSIIAVGSDGPTQQQLLDFLRFKSIDHLNFFVSHLLYVLLKDATSSGGPHLSFANGVWVEKTLSLQPSFKETMSTDYKAALSSVDFRNKAIEVTKQVNLWAEKETYGLIKEILPQASVDSLTRLIFANALYFKGAWSNPFPAWRTSEYDFHLPNGSSVKVPFMSSNLDQFIRAFDGKNKRQFSMYIFLPNAKDVLLAMVEKVASEFEFLEHKLPYKLVRIGEFQIPRFKFSFGLETSRMTKELGVSLPFSSGGLTKMVDSLEGQDLSVSNIFHKSFIEVNEEGTEAAKANIAVVAMCMPTGIDFIADHPFLFLIREDLTQTIIFAGQVLNPLVG</sequence>
<dbReference type="Proteomes" id="UP000002051">
    <property type="component" value="Chromosome 8"/>
</dbReference>
<name>A0A072TYJ8_MEDTR</name>
<dbReference type="HOGENOM" id="CLU_023330_4_0_1"/>
<reference evidence="5" key="3">
    <citation type="submission" date="2015-04" db="UniProtKB">
        <authorList>
            <consortium name="EnsemblPlants"/>
        </authorList>
    </citation>
    <scope>IDENTIFICATION</scope>
    <source>
        <strain evidence="5">cv. Jemalong A17</strain>
    </source>
</reference>
<reference evidence="4 6" key="2">
    <citation type="journal article" date="2014" name="BMC Genomics">
        <title>An improved genome release (version Mt4.0) for the model legume Medicago truncatula.</title>
        <authorList>
            <person name="Tang H."/>
            <person name="Krishnakumar V."/>
            <person name="Bidwell S."/>
            <person name="Rosen B."/>
            <person name="Chan A."/>
            <person name="Zhou S."/>
            <person name="Gentzbittel L."/>
            <person name="Childs K.L."/>
            <person name="Yandell M."/>
            <person name="Gundlach H."/>
            <person name="Mayer K.F."/>
            <person name="Schwartz D.C."/>
            <person name="Town C.D."/>
        </authorList>
    </citation>
    <scope>GENOME REANNOTATION</scope>
    <source>
        <strain evidence="4">A17</strain>
        <strain evidence="5 6">cv. Jemalong A17</strain>
    </source>
</reference>
<dbReference type="InterPro" id="IPR000215">
    <property type="entry name" value="Serpin_fam"/>
</dbReference>
<dbReference type="InterPro" id="IPR023796">
    <property type="entry name" value="Serpin_dom"/>
</dbReference>
<dbReference type="GO" id="GO:0004867">
    <property type="term" value="F:serine-type endopeptidase inhibitor activity"/>
    <property type="evidence" value="ECO:0007669"/>
    <property type="project" value="InterPro"/>
</dbReference>
<comment type="similarity">
    <text evidence="1 2">Belongs to the serpin family.</text>
</comment>
<evidence type="ECO:0000259" key="3">
    <source>
        <dbReference type="SMART" id="SM00093"/>
    </source>
</evidence>
<dbReference type="GO" id="GO:0005615">
    <property type="term" value="C:extracellular space"/>
    <property type="evidence" value="ECO:0000318"/>
    <property type="project" value="GO_Central"/>
</dbReference>
<dbReference type="InterPro" id="IPR023795">
    <property type="entry name" value="Serpin_CS"/>
</dbReference>
<evidence type="ECO:0000313" key="6">
    <source>
        <dbReference type="Proteomes" id="UP000002051"/>
    </source>
</evidence>
<dbReference type="InterPro" id="IPR036186">
    <property type="entry name" value="Serpin_sf"/>
</dbReference>